<accession>A0A7D6W3X5</accession>
<evidence type="ECO:0000259" key="10">
    <source>
        <dbReference type="PROSITE" id="PS50253"/>
    </source>
</evidence>
<feature type="transmembrane region" description="Helical" evidence="9">
    <location>
        <begin position="41"/>
        <end position="58"/>
    </location>
</feature>
<dbReference type="Gene3D" id="1.20.120.80">
    <property type="entry name" value="Cytochrome c oxidase, subunit III, four-helix bundle"/>
    <property type="match status" value="1"/>
</dbReference>
<evidence type="ECO:0000256" key="5">
    <source>
        <dbReference type="ARBA" id="ARBA00022967"/>
    </source>
</evidence>
<feature type="transmembrane region" description="Helical" evidence="9">
    <location>
        <begin position="16"/>
        <end position="35"/>
    </location>
</feature>
<protein>
    <recommendedName>
        <fullName evidence="3 8">Cytochrome c oxidase subunit 3</fullName>
    </recommendedName>
</protein>
<dbReference type="GO" id="GO:0006123">
    <property type="term" value="P:mitochondrial electron transport, cytochrome c to oxygen"/>
    <property type="evidence" value="ECO:0007669"/>
    <property type="project" value="TreeGrafter"/>
</dbReference>
<dbReference type="CDD" id="cd01665">
    <property type="entry name" value="Cyt_c_Oxidase_III"/>
    <property type="match status" value="1"/>
</dbReference>
<comment type="function">
    <text evidence="8">Component of the cytochrome c oxidase, the last enzyme in the mitochondrial electron transport chain which drives oxidative phosphorylation. The respiratory chain contains 3 multisubunit complexes succinate dehydrogenase (complex II, CII), ubiquinol-cytochrome c oxidoreductase (cytochrome b-c1 complex, complex III, CIII) and cytochrome c oxidase (complex IV, CIV), that cooperate to transfer electrons derived from NADH and succinate to molecular oxygen, creating an electrochemical gradient over the inner membrane that drives transmembrane transport and the ATP synthase. Cytochrome c oxidase is the component of the respiratory chain that catalyzes the reduction of oxygen to water. Electrons originating from reduced cytochrome c in the intermembrane space (IMS) are transferred via the dinuclear copper A center (CU(A)) of subunit 2 and heme A of subunit 1 to the active site in subunit 1, a binuclear center (BNC) formed by heme A3 and copper B (CU(B)). The BNC reduces molecular oxygen to 2 water molecules using 4 electrons from cytochrome c in the IMS and 4 protons from the mitochondrial matrix.</text>
</comment>
<dbReference type="InterPro" id="IPR024791">
    <property type="entry name" value="Cyt_c/ubiquinol_Oxase_su3"/>
</dbReference>
<keyword evidence="6 9" id="KW-1133">Transmembrane helix</keyword>
<dbReference type="AlphaFoldDB" id="A0A7D6W3X5"/>
<sequence>MRYMRQPFHLVEFSPWPLLISMSIMSMPIGLVNYIRFSNMNMLTFGLVMTAIISYLWWRDVTRESTYQGFHNKAVVNGIKIGIGLFILSEVCFFFAFFWAYFHSSLAPSVEIGANWPPVGIMTLQAFQVPLLNTTVLLLSGVSITWCHHSIEQGNYKQSLQSLLITVILGIYFLFLQYGEYMETMFSLSDGIYGSCFFMATGFHGTHVAVGATFLMVCFMRLINFHFSKNHHVGFLAAAWYWHFVDVVWLFLYVSIYWWGSFQYSLKFKKQRFCKSKMLFIVLFSWSFWKSS</sequence>
<feature type="transmembrane region" description="Helical" evidence="9">
    <location>
        <begin position="79"/>
        <end position="102"/>
    </location>
</feature>
<dbReference type="FunFam" id="1.20.120.80:FF:000002">
    <property type="entry name" value="Cytochrome c oxidase subunit 3"/>
    <property type="match status" value="1"/>
</dbReference>
<dbReference type="Gene3D" id="1.10.287.70">
    <property type="match status" value="1"/>
</dbReference>
<dbReference type="SUPFAM" id="SSF81452">
    <property type="entry name" value="Cytochrome c oxidase subunit III-like"/>
    <property type="match status" value="1"/>
</dbReference>
<evidence type="ECO:0000256" key="4">
    <source>
        <dbReference type="ARBA" id="ARBA00022692"/>
    </source>
</evidence>
<dbReference type="GO" id="GO:0016020">
    <property type="term" value="C:membrane"/>
    <property type="evidence" value="ECO:0007669"/>
    <property type="project" value="UniProtKB-SubCell"/>
</dbReference>
<dbReference type="PROSITE" id="PS50253">
    <property type="entry name" value="COX3"/>
    <property type="match status" value="1"/>
</dbReference>
<keyword evidence="7 9" id="KW-0472">Membrane</keyword>
<keyword evidence="4 8" id="KW-0812">Transmembrane</keyword>
<name>A0A7D6W3X5_9GAST</name>
<comment type="subcellular location">
    <subcellularLocation>
        <location evidence="1">Membrane</location>
        <topology evidence="1">Multi-pass membrane protein</topology>
    </subcellularLocation>
</comment>
<dbReference type="PANTHER" id="PTHR11403">
    <property type="entry name" value="CYTOCHROME C OXIDASE SUBUNIT III"/>
    <property type="match status" value="1"/>
</dbReference>
<feature type="transmembrane region" description="Helical" evidence="9">
    <location>
        <begin position="122"/>
        <end position="147"/>
    </location>
</feature>
<evidence type="ECO:0000256" key="1">
    <source>
        <dbReference type="ARBA" id="ARBA00004141"/>
    </source>
</evidence>
<feature type="transmembrane region" description="Helical" evidence="9">
    <location>
        <begin position="208"/>
        <end position="227"/>
    </location>
</feature>
<dbReference type="PANTHER" id="PTHR11403:SF7">
    <property type="entry name" value="CYTOCHROME C OXIDASE SUBUNIT 3"/>
    <property type="match status" value="1"/>
</dbReference>
<evidence type="ECO:0000256" key="7">
    <source>
        <dbReference type="ARBA" id="ARBA00023136"/>
    </source>
</evidence>
<evidence type="ECO:0000256" key="3">
    <source>
        <dbReference type="ARBA" id="ARBA00015944"/>
    </source>
</evidence>
<evidence type="ECO:0000256" key="2">
    <source>
        <dbReference type="ARBA" id="ARBA00010581"/>
    </source>
</evidence>
<geneLocation type="mitochondrion" evidence="11"/>
<dbReference type="EMBL" id="MT483701">
    <property type="protein sequence ID" value="QLY89596.1"/>
    <property type="molecule type" value="Genomic_DNA"/>
</dbReference>
<gene>
    <name evidence="11" type="primary">cox3</name>
</gene>
<feature type="domain" description="Heme-copper oxidase subunit III family profile" evidence="10">
    <location>
        <begin position="4"/>
        <end position="261"/>
    </location>
</feature>
<proteinExistence type="inferred from homology"/>
<evidence type="ECO:0000256" key="9">
    <source>
        <dbReference type="SAM" id="Phobius"/>
    </source>
</evidence>
<keyword evidence="5" id="KW-1278">Translocase</keyword>
<dbReference type="InterPro" id="IPR033945">
    <property type="entry name" value="Cyt_c_oxase_su3_dom"/>
</dbReference>
<feature type="transmembrane region" description="Helical" evidence="9">
    <location>
        <begin position="159"/>
        <end position="178"/>
    </location>
</feature>
<reference evidence="11" key="1">
    <citation type="submission" date="2020-05" db="EMBL/GenBank/DDBJ databases">
        <title>DNAmark Project.</title>
        <authorList>
            <person name="Leerhoei F."/>
        </authorList>
    </citation>
    <scope>NUCLEOTIDE SEQUENCE</scope>
    <source>
        <strain evidence="11">DM1271</strain>
    </source>
</reference>
<keyword evidence="8 11" id="KW-0496">Mitochondrion</keyword>
<dbReference type="GO" id="GO:0004129">
    <property type="term" value="F:cytochrome-c oxidase activity"/>
    <property type="evidence" value="ECO:0007669"/>
    <property type="project" value="InterPro"/>
</dbReference>
<organism evidence="11">
    <name type="scientific">Planorbis carinatus</name>
    <dbReference type="NCBI Taxonomy" id="446412"/>
    <lineage>
        <taxon>Eukaryota</taxon>
        <taxon>Metazoa</taxon>
        <taxon>Spiralia</taxon>
        <taxon>Lophotrochozoa</taxon>
        <taxon>Mollusca</taxon>
        <taxon>Gastropoda</taxon>
        <taxon>Heterobranchia</taxon>
        <taxon>Euthyneura</taxon>
        <taxon>Panpulmonata</taxon>
        <taxon>Hygrophila</taxon>
        <taxon>Lymnaeoidea</taxon>
        <taxon>Planorbidae</taxon>
        <taxon>Planorbis</taxon>
    </lineage>
</organism>
<dbReference type="InterPro" id="IPR035973">
    <property type="entry name" value="Cyt_c_oxidase_su3-like_sf"/>
</dbReference>
<feature type="transmembrane region" description="Helical" evidence="9">
    <location>
        <begin position="239"/>
        <end position="260"/>
    </location>
</feature>
<dbReference type="InterPro" id="IPR000298">
    <property type="entry name" value="Cyt_c_oxidase-like_su3"/>
</dbReference>
<evidence type="ECO:0000256" key="8">
    <source>
        <dbReference type="RuleBase" id="RU003375"/>
    </source>
</evidence>
<evidence type="ECO:0000256" key="6">
    <source>
        <dbReference type="ARBA" id="ARBA00022989"/>
    </source>
</evidence>
<comment type="similarity">
    <text evidence="2 8">Belongs to the cytochrome c oxidase subunit 3 family.</text>
</comment>
<dbReference type="InterPro" id="IPR013833">
    <property type="entry name" value="Cyt_c_oxidase_su3_a-hlx"/>
</dbReference>
<dbReference type="GO" id="GO:0005739">
    <property type="term" value="C:mitochondrion"/>
    <property type="evidence" value="ECO:0007669"/>
    <property type="project" value="TreeGrafter"/>
</dbReference>
<evidence type="ECO:0000313" key="11">
    <source>
        <dbReference type="EMBL" id="QLY89596.1"/>
    </source>
</evidence>
<dbReference type="Pfam" id="PF00510">
    <property type="entry name" value="COX3"/>
    <property type="match status" value="1"/>
</dbReference>